<evidence type="ECO:0000256" key="3">
    <source>
        <dbReference type="SAM" id="MobiDB-lite"/>
    </source>
</evidence>
<dbReference type="Gene3D" id="3.40.50.2000">
    <property type="entry name" value="Glycogen Phosphorylase B"/>
    <property type="match status" value="2"/>
</dbReference>
<dbReference type="SUPFAM" id="SSF53756">
    <property type="entry name" value="UDP-Glycosyltransferase/glycogen phosphorylase"/>
    <property type="match status" value="1"/>
</dbReference>
<dbReference type="Pfam" id="PF00534">
    <property type="entry name" value="Glycos_transf_1"/>
    <property type="match status" value="1"/>
</dbReference>
<dbReference type="RefSeq" id="WP_126726075.1">
    <property type="nucleotide sequence ID" value="NZ_RYZH01000025.1"/>
</dbReference>
<protein>
    <submittedName>
        <fullName evidence="5">Glycosyltransferase</fullName>
    </submittedName>
</protein>
<dbReference type="EMBL" id="RYZH01000025">
    <property type="protein sequence ID" value="RUL87169.1"/>
    <property type="molecule type" value="Genomic_DNA"/>
</dbReference>
<evidence type="ECO:0000256" key="1">
    <source>
        <dbReference type="ARBA" id="ARBA00022676"/>
    </source>
</evidence>
<evidence type="ECO:0000256" key="2">
    <source>
        <dbReference type="ARBA" id="ARBA00022679"/>
    </source>
</evidence>
<dbReference type="Proteomes" id="UP000280296">
    <property type="component" value="Unassembled WGS sequence"/>
</dbReference>
<dbReference type="GO" id="GO:0016757">
    <property type="term" value="F:glycosyltransferase activity"/>
    <property type="evidence" value="ECO:0007669"/>
    <property type="project" value="UniProtKB-KW"/>
</dbReference>
<organism evidence="5 6">
    <name type="scientific">Tautonia sociabilis</name>
    <dbReference type="NCBI Taxonomy" id="2080755"/>
    <lineage>
        <taxon>Bacteria</taxon>
        <taxon>Pseudomonadati</taxon>
        <taxon>Planctomycetota</taxon>
        <taxon>Planctomycetia</taxon>
        <taxon>Isosphaerales</taxon>
        <taxon>Isosphaeraceae</taxon>
        <taxon>Tautonia</taxon>
    </lineage>
</organism>
<evidence type="ECO:0000259" key="4">
    <source>
        <dbReference type="Pfam" id="PF00534"/>
    </source>
</evidence>
<name>A0A432MIP5_9BACT</name>
<gene>
    <name evidence="5" type="ORF">TsocGM_13915</name>
</gene>
<feature type="domain" description="Glycosyl transferase family 1" evidence="4">
    <location>
        <begin position="238"/>
        <end position="384"/>
    </location>
</feature>
<dbReference type="PANTHER" id="PTHR12526:SF510">
    <property type="entry name" value="D-INOSITOL 3-PHOSPHATE GLYCOSYLTRANSFERASE"/>
    <property type="match status" value="1"/>
</dbReference>
<accession>A0A432MIP5</accession>
<evidence type="ECO:0000313" key="6">
    <source>
        <dbReference type="Proteomes" id="UP000280296"/>
    </source>
</evidence>
<sequence length="440" mass="48577">MHRRLRIAVWHNLPSGGGKRALHDHVRGLVARGHELEAWCPATADTTYLPLAGMIPEHVVPCELPRVPRRGRWGWTTEPYRQALAEAREIDRAAEKAAEEIRRGGFDLLFAGTCLSQFAPSIGRFVDLPSVLYLQEPNRDLYEARFPSEDGRRPCWLAVPNPPKNRRIDLAIAMAVYDYNRLRAFRHRGLVERANAKAFDTILVNSLFSRESVARSYDLEARICYLGIDTAAFRPLGTPKERFIIGLGGLHPAKRPDIAIRAIGTIEPTRRPPLFWIGNIAKSQFVDELTALASSLGVDFRPRVGVAHEELVDLLGRASAMVYAPRLEPFGYAPLEANACGTPVVAVAEGGIRESLRDGVNGTLLLDPDPEPMGKALLSYADDLERSSRDGALARRDVEQRWSLDAAIDRLEAELLRIVSRGGSKASSAEAASGTTATRD</sequence>
<comment type="caution">
    <text evidence="5">The sequence shown here is derived from an EMBL/GenBank/DDBJ whole genome shotgun (WGS) entry which is preliminary data.</text>
</comment>
<dbReference type="AlphaFoldDB" id="A0A432MIP5"/>
<reference evidence="5 6" key="1">
    <citation type="submission" date="2018-12" db="EMBL/GenBank/DDBJ databases">
        <authorList>
            <person name="Toschakov S.V."/>
        </authorList>
    </citation>
    <scope>NUCLEOTIDE SEQUENCE [LARGE SCALE GENOMIC DNA]</scope>
    <source>
        <strain evidence="5 6">GM2012</strain>
    </source>
</reference>
<proteinExistence type="predicted"/>
<keyword evidence="1" id="KW-0328">Glycosyltransferase</keyword>
<keyword evidence="2 5" id="KW-0808">Transferase</keyword>
<keyword evidence="6" id="KW-1185">Reference proteome</keyword>
<reference evidence="5 6" key="2">
    <citation type="submission" date="2019-01" db="EMBL/GenBank/DDBJ databases">
        <title>Tautonia sociabilis, a novel thermotolerant planctomycete of Isosphaeraceae family, isolated from a 4000 m deep subterranean habitat.</title>
        <authorList>
            <person name="Kovaleva O.L."/>
            <person name="Elcheninov A.G."/>
            <person name="Van Heerden E."/>
            <person name="Toshchakov S.V."/>
            <person name="Novikov A."/>
            <person name="Bonch-Osmolovskaya E.A."/>
            <person name="Kublanov I.V."/>
        </authorList>
    </citation>
    <scope>NUCLEOTIDE SEQUENCE [LARGE SCALE GENOMIC DNA]</scope>
    <source>
        <strain evidence="5 6">GM2012</strain>
    </source>
</reference>
<evidence type="ECO:0000313" key="5">
    <source>
        <dbReference type="EMBL" id="RUL87169.1"/>
    </source>
</evidence>
<dbReference type="InterPro" id="IPR001296">
    <property type="entry name" value="Glyco_trans_1"/>
</dbReference>
<dbReference type="PANTHER" id="PTHR12526">
    <property type="entry name" value="GLYCOSYLTRANSFERASE"/>
    <property type="match status" value="1"/>
</dbReference>
<feature type="region of interest" description="Disordered" evidence="3">
    <location>
        <begin position="420"/>
        <end position="440"/>
    </location>
</feature>
<dbReference type="OrthoDB" id="9795068at2"/>
<dbReference type="CDD" id="cd03801">
    <property type="entry name" value="GT4_PimA-like"/>
    <property type="match status" value="1"/>
</dbReference>